<dbReference type="Pfam" id="PF00561">
    <property type="entry name" value="Abhydrolase_1"/>
    <property type="match status" value="1"/>
</dbReference>
<dbReference type="PANTHER" id="PTHR43798:SF31">
    <property type="entry name" value="AB HYDROLASE SUPERFAMILY PROTEIN YCLE"/>
    <property type="match status" value="1"/>
</dbReference>
<evidence type="ECO:0000313" key="3">
    <source>
        <dbReference type="EMBL" id="SDL79042.1"/>
    </source>
</evidence>
<dbReference type="InterPro" id="IPR050266">
    <property type="entry name" value="AB_hydrolase_sf"/>
</dbReference>
<dbReference type="SUPFAM" id="SSF53474">
    <property type="entry name" value="alpha/beta-Hydrolases"/>
    <property type="match status" value="1"/>
</dbReference>
<dbReference type="Proteomes" id="UP000198901">
    <property type="component" value="Unassembled WGS sequence"/>
</dbReference>
<dbReference type="EMBL" id="FNGS01000003">
    <property type="protein sequence ID" value="SDL79042.1"/>
    <property type="molecule type" value="Genomic_DNA"/>
</dbReference>
<dbReference type="InterPro" id="IPR029058">
    <property type="entry name" value="AB_hydrolase_fold"/>
</dbReference>
<keyword evidence="4" id="KW-1185">Reference proteome</keyword>
<evidence type="ECO:0000259" key="2">
    <source>
        <dbReference type="Pfam" id="PF00561"/>
    </source>
</evidence>
<evidence type="ECO:0000256" key="1">
    <source>
        <dbReference type="ARBA" id="ARBA00022801"/>
    </source>
</evidence>
<sequence length="251" mass="28030">MLFVQKWGNGPEPLLAFHGIGQDHRVFADWQELSRFTVYAIDLPFHGASTVPPGKVIEKKEWIAWLTAFLAGEGIDRFSLAGFSMGGRLALVALEALAGRVNGVYLIAPDGIRENPFYRLAVGTAPGRAVFRFLVFRPELLLAFGGWAEKWGWVHASVTRFVRWMLDSREKQTRVYLAWTAFRKLTFSGTLPGVPILFVMGQYDRLMPPASVEHLLSETATRVVLRCGHNQLVEKTAEYLGSKKPGQTPGL</sequence>
<protein>
    <submittedName>
        <fullName evidence="3">Pimeloyl-ACP methyl ester carboxylesterase' /ribosomal slippage</fullName>
    </submittedName>
</protein>
<proteinExistence type="predicted"/>
<name>A0A1G9MXP6_9BACT</name>
<dbReference type="Gene3D" id="3.40.50.1820">
    <property type="entry name" value="alpha/beta hydrolase"/>
    <property type="match status" value="1"/>
</dbReference>
<dbReference type="InterPro" id="IPR000073">
    <property type="entry name" value="AB_hydrolase_1"/>
</dbReference>
<accession>A0A1G9MXP6</accession>
<dbReference type="RefSeq" id="WP_093200617.1">
    <property type="nucleotide sequence ID" value="NZ_FNGS01000003.1"/>
</dbReference>
<dbReference type="GO" id="GO:0016787">
    <property type="term" value="F:hydrolase activity"/>
    <property type="evidence" value="ECO:0007669"/>
    <property type="project" value="UniProtKB-KW"/>
</dbReference>
<dbReference type="PANTHER" id="PTHR43798">
    <property type="entry name" value="MONOACYLGLYCEROL LIPASE"/>
    <property type="match status" value="1"/>
</dbReference>
<organism evidence="3 4">
    <name type="scientific">Siphonobacter aquaeclarae</name>
    <dbReference type="NCBI Taxonomy" id="563176"/>
    <lineage>
        <taxon>Bacteria</taxon>
        <taxon>Pseudomonadati</taxon>
        <taxon>Bacteroidota</taxon>
        <taxon>Cytophagia</taxon>
        <taxon>Cytophagales</taxon>
        <taxon>Cytophagaceae</taxon>
        <taxon>Siphonobacter</taxon>
    </lineage>
</organism>
<dbReference type="AlphaFoldDB" id="A0A1G9MXP6"/>
<reference evidence="3 4" key="1">
    <citation type="submission" date="2016-10" db="EMBL/GenBank/DDBJ databases">
        <authorList>
            <person name="de Groot N.N."/>
        </authorList>
    </citation>
    <scope>NUCLEOTIDE SEQUENCE [LARGE SCALE GENOMIC DNA]</scope>
    <source>
        <strain evidence="3 4">DSM 21668</strain>
    </source>
</reference>
<evidence type="ECO:0000313" key="4">
    <source>
        <dbReference type="Proteomes" id="UP000198901"/>
    </source>
</evidence>
<dbReference type="GO" id="GO:0016020">
    <property type="term" value="C:membrane"/>
    <property type="evidence" value="ECO:0007669"/>
    <property type="project" value="TreeGrafter"/>
</dbReference>
<feature type="domain" description="AB hydrolase-1" evidence="2">
    <location>
        <begin position="13"/>
        <end position="235"/>
    </location>
</feature>
<keyword evidence="1" id="KW-0378">Hydrolase</keyword>
<gene>
    <name evidence="3" type="ORF">SAMN04488090_1786</name>
</gene>
<dbReference type="OrthoDB" id="975949at2"/>
<dbReference type="STRING" id="563176.SAMN04488090_1786"/>